<evidence type="ECO:0000313" key="2">
    <source>
        <dbReference type="Proteomes" id="UP000050556"/>
    </source>
</evidence>
<dbReference type="InterPro" id="IPR010444">
    <property type="entry name" value="Phage_lambda_Kil"/>
</dbReference>
<comment type="caution">
    <text evidence="1">The sequence shown here is derived from an EMBL/GenBank/DDBJ whole genome shotgun (WGS) entry which is preliminary data.</text>
</comment>
<dbReference type="Proteomes" id="UP000050556">
    <property type="component" value="Unassembled WGS sequence"/>
</dbReference>
<name>A0A0P7MUG1_ECOLX</name>
<accession>A0A0P7MUG1</accession>
<dbReference type="Pfam" id="PF06301">
    <property type="entry name" value="Lambda_Kil"/>
    <property type="match status" value="1"/>
</dbReference>
<dbReference type="PATRIC" id="fig|562.7813.peg.2393"/>
<dbReference type="RefSeq" id="WP_000551328.1">
    <property type="nucleotide sequence ID" value="NZ_JAGDIZ010000100.1"/>
</dbReference>
<protein>
    <submittedName>
        <fullName evidence="1">Protein kil</fullName>
    </submittedName>
</protein>
<sequence>MHNEIAINHQMLRAAQNKAVIARFIGDSEMWMSAYNDMKAAIGFPWHRK</sequence>
<dbReference type="EMBL" id="LDYI01000017">
    <property type="protein sequence ID" value="KPO19577.1"/>
    <property type="molecule type" value="Genomic_DNA"/>
</dbReference>
<reference evidence="1 2" key="1">
    <citation type="journal article" date="2015" name="Front. Microbiol.">
        <title>Genetic determinants of heat resistance in Escherichia coli.</title>
        <authorList>
            <person name="Mercer R.G."/>
            <person name="Zheng J."/>
            <person name="Garcia-Hernandez R."/>
            <person name="Ruan L."/>
            <person name="Ganzle M.G."/>
            <person name="McMullen L.M."/>
        </authorList>
    </citation>
    <scope>NUCLEOTIDE SEQUENCE [LARGE SCALE GENOMIC DNA]</scope>
    <source>
        <strain evidence="1 2">AW1.3</strain>
    </source>
</reference>
<evidence type="ECO:0000313" key="1">
    <source>
        <dbReference type="EMBL" id="KPO19577.1"/>
    </source>
</evidence>
<proteinExistence type="predicted"/>
<dbReference type="AlphaFoldDB" id="A0A0P7MUG1"/>
<organism evidence="1 2">
    <name type="scientific">Escherichia coli</name>
    <dbReference type="NCBI Taxonomy" id="562"/>
    <lineage>
        <taxon>Bacteria</taxon>
        <taxon>Pseudomonadati</taxon>
        <taxon>Pseudomonadota</taxon>
        <taxon>Gammaproteobacteria</taxon>
        <taxon>Enterobacterales</taxon>
        <taxon>Enterobacteriaceae</taxon>
        <taxon>Escherichia</taxon>
    </lineage>
</organism>
<gene>
    <name evidence="1" type="ORF">ACU57_01130</name>
</gene>